<dbReference type="PANTHER" id="PTHR19876">
    <property type="entry name" value="COATOMER"/>
    <property type="match status" value="1"/>
</dbReference>
<sequence>WSSAALYTGDVQIWNFESQELVKSLKVCDSPVRAVKFFPSKTWIVTGSDDMHVKIYDYTTSLLIHQFRAHSDYLRW</sequence>
<dbReference type="SUPFAM" id="SSF50978">
    <property type="entry name" value="WD40 repeat-like"/>
    <property type="match status" value="1"/>
</dbReference>
<dbReference type="Pfam" id="PF00400">
    <property type="entry name" value="WD40"/>
    <property type="match status" value="1"/>
</dbReference>
<feature type="repeat" description="WD" evidence="4">
    <location>
        <begin position="25"/>
        <end position="66"/>
    </location>
</feature>
<comment type="caution">
    <text evidence="5">The sequence shown here is derived from an EMBL/GenBank/DDBJ whole genome shotgun (WGS) entry which is preliminary data.</text>
</comment>
<dbReference type="EMBL" id="CATQJL010000316">
    <property type="protein sequence ID" value="CAJ0605293.1"/>
    <property type="molecule type" value="Genomic_DNA"/>
</dbReference>
<proteinExistence type="predicted"/>
<dbReference type="GO" id="GO:0006890">
    <property type="term" value="P:retrograde vesicle-mediated transport, Golgi to endoplasmic reticulum"/>
    <property type="evidence" value="ECO:0007669"/>
    <property type="project" value="TreeGrafter"/>
</dbReference>
<evidence type="ECO:0000256" key="4">
    <source>
        <dbReference type="PROSITE-ProRule" id="PRU00221"/>
    </source>
</evidence>
<dbReference type="GO" id="GO:0006891">
    <property type="term" value="P:intra-Golgi vesicle-mediated transport"/>
    <property type="evidence" value="ECO:0007669"/>
    <property type="project" value="TreeGrafter"/>
</dbReference>
<dbReference type="SMART" id="SM00320">
    <property type="entry name" value="WD40"/>
    <property type="match status" value="1"/>
</dbReference>
<comment type="subcellular location">
    <subcellularLocation>
        <location evidence="1">Cytoplasmic vesicle</location>
        <location evidence="1">COPI-coated vesicle membrane</location>
        <topology evidence="1">Peripheral membrane protein</topology>
        <orientation evidence="1">Cytoplasmic side</orientation>
    </subcellularLocation>
</comment>
<organism evidence="5 6">
    <name type="scientific">Cylicocyclus nassatus</name>
    <name type="common">Nematode worm</name>
    <dbReference type="NCBI Taxonomy" id="53992"/>
    <lineage>
        <taxon>Eukaryota</taxon>
        <taxon>Metazoa</taxon>
        <taxon>Ecdysozoa</taxon>
        <taxon>Nematoda</taxon>
        <taxon>Chromadorea</taxon>
        <taxon>Rhabditida</taxon>
        <taxon>Rhabditina</taxon>
        <taxon>Rhabditomorpha</taxon>
        <taxon>Strongyloidea</taxon>
        <taxon>Strongylidae</taxon>
        <taxon>Cylicocyclus</taxon>
    </lineage>
</organism>
<dbReference type="InterPro" id="IPR015943">
    <property type="entry name" value="WD40/YVTN_repeat-like_dom_sf"/>
</dbReference>
<evidence type="ECO:0000256" key="3">
    <source>
        <dbReference type="ARBA" id="ARBA00022737"/>
    </source>
</evidence>
<keyword evidence="6" id="KW-1185">Reference proteome</keyword>
<evidence type="ECO:0000313" key="6">
    <source>
        <dbReference type="Proteomes" id="UP001176961"/>
    </source>
</evidence>
<keyword evidence="3" id="KW-0677">Repeat</keyword>
<name>A0AA36H783_CYLNA</name>
<protein>
    <submittedName>
        <fullName evidence="5">Uncharacterized protein</fullName>
    </submittedName>
</protein>
<evidence type="ECO:0000313" key="5">
    <source>
        <dbReference type="EMBL" id="CAJ0605293.1"/>
    </source>
</evidence>
<dbReference type="AlphaFoldDB" id="A0AA36H783"/>
<dbReference type="Proteomes" id="UP001176961">
    <property type="component" value="Unassembled WGS sequence"/>
</dbReference>
<dbReference type="InterPro" id="IPR050844">
    <property type="entry name" value="Coatomer_complex_subunit"/>
</dbReference>
<dbReference type="PANTHER" id="PTHR19876:SF2">
    <property type="entry name" value="COATOMER SUBUNIT BETA"/>
    <property type="match status" value="1"/>
</dbReference>
<keyword evidence="2 4" id="KW-0853">WD repeat</keyword>
<reference evidence="5" key="1">
    <citation type="submission" date="2023-07" db="EMBL/GenBank/DDBJ databases">
        <authorList>
            <consortium name="CYATHOMIX"/>
        </authorList>
    </citation>
    <scope>NUCLEOTIDE SEQUENCE</scope>
    <source>
        <strain evidence="5">N/A</strain>
    </source>
</reference>
<gene>
    <name evidence="5" type="ORF">CYNAS_LOCUS17276</name>
</gene>
<evidence type="ECO:0000256" key="2">
    <source>
        <dbReference type="ARBA" id="ARBA00022574"/>
    </source>
</evidence>
<evidence type="ECO:0000256" key="1">
    <source>
        <dbReference type="ARBA" id="ARBA00004347"/>
    </source>
</evidence>
<accession>A0AA36H783</accession>
<dbReference type="GO" id="GO:0006886">
    <property type="term" value="P:intracellular protein transport"/>
    <property type="evidence" value="ECO:0007669"/>
    <property type="project" value="TreeGrafter"/>
</dbReference>
<feature type="non-terminal residue" evidence="5">
    <location>
        <position position="76"/>
    </location>
</feature>
<dbReference type="InterPro" id="IPR001680">
    <property type="entry name" value="WD40_rpt"/>
</dbReference>
<dbReference type="PROSITE" id="PS50082">
    <property type="entry name" value="WD_REPEATS_2"/>
    <property type="match status" value="1"/>
</dbReference>
<feature type="non-terminal residue" evidence="5">
    <location>
        <position position="1"/>
    </location>
</feature>
<dbReference type="GO" id="GO:0006888">
    <property type="term" value="P:endoplasmic reticulum to Golgi vesicle-mediated transport"/>
    <property type="evidence" value="ECO:0007669"/>
    <property type="project" value="TreeGrafter"/>
</dbReference>
<dbReference type="InterPro" id="IPR036322">
    <property type="entry name" value="WD40_repeat_dom_sf"/>
</dbReference>
<dbReference type="Gene3D" id="2.130.10.10">
    <property type="entry name" value="YVTN repeat-like/Quinoprotein amine dehydrogenase"/>
    <property type="match status" value="1"/>
</dbReference>
<dbReference type="GO" id="GO:0030126">
    <property type="term" value="C:COPI vesicle coat"/>
    <property type="evidence" value="ECO:0007669"/>
    <property type="project" value="TreeGrafter"/>
</dbReference>